<keyword evidence="1" id="KW-0472">Membrane</keyword>
<keyword evidence="1" id="KW-1133">Transmembrane helix</keyword>
<keyword evidence="1" id="KW-0812">Transmembrane</keyword>
<evidence type="ECO:0000313" key="3">
    <source>
        <dbReference type="Proteomes" id="UP000253729"/>
    </source>
</evidence>
<accession>A0A3F3Q7E5</accession>
<protein>
    <submittedName>
        <fullName evidence="2">Uncharacterized protein</fullName>
    </submittedName>
</protein>
<sequence length="63" mass="7157">MSIHCVHPLTESYSGRIPYSLTLLSLRTPRSSLLIFVFTLNIGLELSFIFIYPFPTSPISLQQ</sequence>
<evidence type="ECO:0000313" key="2">
    <source>
        <dbReference type="EMBL" id="RDH35035.1"/>
    </source>
</evidence>
<dbReference type="AlphaFoldDB" id="A0A3F3Q7E5"/>
<dbReference type="RefSeq" id="XP_026628057.1">
    <property type="nucleotide sequence ID" value="XM_026765566.1"/>
</dbReference>
<feature type="transmembrane region" description="Helical" evidence="1">
    <location>
        <begin position="33"/>
        <end position="54"/>
    </location>
</feature>
<proteinExistence type="predicted"/>
<keyword evidence="3" id="KW-1185">Reference proteome</keyword>
<dbReference type="GeneID" id="38133922"/>
<reference evidence="2 3" key="1">
    <citation type="submission" date="2018-07" db="EMBL/GenBank/DDBJ databases">
        <title>The genomes of Aspergillus section Nigri reveals drivers in fungal speciation.</title>
        <authorList>
            <consortium name="DOE Joint Genome Institute"/>
            <person name="Vesth T.C."/>
            <person name="Nybo J."/>
            <person name="Theobald S."/>
            <person name="Brandl J."/>
            <person name="Frisvad J.C."/>
            <person name="Nielsen K.F."/>
            <person name="Lyhne E.K."/>
            <person name="Kogle M.E."/>
            <person name="Kuo A."/>
            <person name="Riley R."/>
            <person name="Clum A."/>
            <person name="Nolan M."/>
            <person name="Lipzen A."/>
            <person name="Salamov A."/>
            <person name="Henrissat B."/>
            <person name="Wiebenga A."/>
            <person name="De vries R.P."/>
            <person name="Grigoriev I.V."/>
            <person name="Mortensen U.H."/>
            <person name="Andersen M.R."/>
            <person name="Baker S.E."/>
        </authorList>
    </citation>
    <scope>NUCLEOTIDE SEQUENCE [LARGE SCALE GENOMIC DNA]</scope>
    <source>
        <strain evidence="2 3">CBS 139.54b</strain>
    </source>
</reference>
<dbReference type="EMBL" id="KZ852041">
    <property type="protein sequence ID" value="RDH35035.1"/>
    <property type="molecule type" value="Genomic_DNA"/>
</dbReference>
<dbReference type="Proteomes" id="UP000253729">
    <property type="component" value="Unassembled WGS sequence"/>
</dbReference>
<name>A0A3F3Q7E5_9EURO</name>
<gene>
    <name evidence="2" type="ORF">BDQ94DRAFT_140136</name>
</gene>
<organism evidence="2 3">
    <name type="scientific">Aspergillus welwitschiae</name>
    <dbReference type="NCBI Taxonomy" id="1341132"/>
    <lineage>
        <taxon>Eukaryota</taxon>
        <taxon>Fungi</taxon>
        <taxon>Dikarya</taxon>
        <taxon>Ascomycota</taxon>
        <taxon>Pezizomycotina</taxon>
        <taxon>Eurotiomycetes</taxon>
        <taxon>Eurotiomycetidae</taxon>
        <taxon>Eurotiales</taxon>
        <taxon>Aspergillaceae</taxon>
        <taxon>Aspergillus</taxon>
        <taxon>Aspergillus subgen. Circumdati</taxon>
    </lineage>
</organism>
<evidence type="ECO:0000256" key="1">
    <source>
        <dbReference type="SAM" id="Phobius"/>
    </source>
</evidence>